<accession>A0AAW0PB58</accession>
<evidence type="ECO:0000313" key="3">
    <source>
        <dbReference type="Proteomes" id="UP001460270"/>
    </source>
</evidence>
<comment type="caution">
    <text evidence="2">The sequence shown here is derived from an EMBL/GenBank/DDBJ whole genome shotgun (WGS) entry which is preliminary data.</text>
</comment>
<sequence>MASEETFNIQQSEPIINRWLVDYYLFLAIDLFEKKQYDDFCAIRDTFDYVLSRPLESTETTPTKIKVVQFLSCIKDAESLGEDSRCSPLESALQLLQTMKENCPLQVDYGKWSSSLKEMIVKIFIMKGEFDRAKKALKNFPKTMNGKKEAFMSLINQRVQNSIDQKELIKFREEMLCFCQNLCQITTPFLLKAAIRLNGSRHTDPDDDMNEHEPQDEPEQHSCKLRNRVFITKSRLEAGFKMLADASDFIRLEKEIEEEPSKTQSTEEIKDQLYLRNSDSPLEASPADEPAQMSDLTQAHTGLLSKIPSNGQHYTVARLVMEPDTPNGSPELDNELESREILEISKNLETTQSPLTECEVSKPLRKKKTCARSAIPNISDADDTNTSRVAENEDVMVSNGLDRSPDHTILKAGPQTSSTPHKVKSPCTTW</sequence>
<dbReference type="AlphaFoldDB" id="A0AAW0PB58"/>
<name>A0AAW0PB58_9GOBI</name>
<reference evidence="3" key="1">
    <citation type="submission" date="2024-04" db="EMBL/GenBank/DDBJ databases">
        <title>Salinicola lusitanus LLJ914,a marine bacterium isolated from the Okinawa Trough.</title>
        <authorList>
            <person name="Li J."/>
        </authorList>
    </citation>
    <scope>NUCLEOTIDE SEQUENCE [LARGE SCALE GENOMIC DNA]</scope>
</reference>
<dbReference type="SUPFAM" id="SSF63600">
    <property type="entry name" value="Telomeric repeat binding factor (TRF) dimerisation domain"/>
    <property type="match status" value="1"/>
</dbReference>
<dbReference type="InterPro" id="IPR036507">
    <property type="entry name" value="Telomere_rpt-bd_fac_dimer_sf"/>
</dbReference>
<feature type="region of interest" description="Disordered" evidence="1">
    <location>
        <begin position="202"/>
        <end position="221"/>
    </location>
</feature>
<protein>
    <recommendedName>
        <fullName evidence="4">Telomere repeat-binding factor dimerisation domain-containing protein</fullName>
    </recommendedName>
</protein>
<dbReference type="InterPro" id="IPR030657">
    <property type="entry name" value="TERF2"/>
</dbReference>
<evidence type="ECO:0000256" key="1">
    <source>
        <dbReference type="SAM" id="MobiDB-lite"/>
    </source>
</evidence>
<dbReference type="Gene3D" id="1.25.40.210">
    <property type="entry name" value="Telomere repeat-binding factor, dimerisation domain"/>
    <property type="match status" value="1"/>
</dbReference>
<dbReference type="GO" id="GO:0031627">
    <property type="term" value="P:telomeric loop formation"/>
    <property type="evidence" value="ECO:0007669"/>
    <property type="project" value="TreeGrafter"/>
</dbReference>
<proteinExistence type="predicted"/>
<dbReference type="EMBL" id="JBBPFD010000009">
    <property type="protein sequence ID" value="KAK7913134.1"/>
    <property type="molecule type" value="Genomic_DNA"/>
</dbReference>
<evidence type="ECO:0008006" key="4">
    <source>
        <dbReference type="Google" id="ProtNLM"/>
    </source>
</evidence>
<dbReference type="GO" id="GO:0031848">
    <property type="term" value="P:protection from non-homologous end joining at telomere"/>
    <property type="evidence" value="ECO:0007669"/>
    <property type="project" value="InterPro"/>
</dbReference>
<dbReference type="Proteomes" id="UP001460270">
    <property type="component" value="Unassembled WGS sequence"/>
</dbReference>
<dbReference type="GO" id="GO:0032210">
    <property type="term" value="P:regulation of telomere maintenance via telomerase"/>
    <property type="evidence" value="ECO:0007669"/>
    <property type="project" value="TreeGrafter"/>
</dbReference>
<dbReference type="PANTHER" id="PTHR46833:SF1">
    <property type="entry name" value="TELOMERIC REPEAT-BINDING FACTOR 2"/>
    <property type="match status" value="1"/>
</dbReference>
<organism evidence="2 3">
    <name type="scientific">Mugilogobius chulae</name>
    <name type="common">yellowstripe goby</name>
    <dbReference type="NCBI Taxonomy" id="88201"/>
    <lineage>
        <taxon>Eukaryota</taxon>
        <taxon>Metazoa</taxon>
        <taxon>Chordata</taxon>
        <taxon>Craniata</taxon>
        <taxon>Vertebrata</taxon>
        <taxon>Euteleostomi</taxon>
        <taxon>Actinopterygii</taxon>
        <taxon>Neopterygii</taxon>
        <taxon>Teleostei</taxon>
        <taxon>Neoteleostei</taxon>
        <taxon>Acanthomorphata</taxon>
        <taxon>Gobiaria</taxon>
        <taxon>Gobiiformes</taxon>
        <taxon>Gobioidei</taxon>
        <taxon>Gobiidae</taxon>
        <taxon>Gobionellinae</taxon>
        <taxon>Mugilogobius</taxon>
    </lineage>
</organism>
<dbReference type="GO" id="GO:0061820">
    <property type="term" value="P:telomeric D-loop disassembly"/>
    <property type="evidence" value="ECO:0007669"/>
    <property type="project" value="TreeGrafter"/>
</dbReference>
<dbReference type="GO" id="GO:0003720">
    <property type="term" value="F:telomerase activity"/>
    <property type="evidence" value="ECO:0007669"/>
    <property type="project" value="TreeGrafter"/>
</dbReference>
<feature type="compositionally biased region" description="Polar residues" evidence="1">
    <location>
        <begin position="414"/>
        <end position="430"/>
    </location>
</feature>
<dbReference type="GO" id="GO:0003691">
    <property type="term" value="F:double-stranded telomeric DNA binding"/>
    <property type="evidence" value="ECO:0007669"/>
    <property type="project" value="TreeGrafter"/>
</dbReference>
<feature type="region of interest" description="Disordered" evidence="1">
    <location>
        <begin position="399"/>
        <end position="430"/>
    </location>
</feature>
<keyword evidence="3" id="KW-1185">Reference proteome</keyword>
<dbReference type="GO" id="GO:0032208">
    <property type="term" value="P:negative regulation of telomere maintenance via recombination"/>
    <property type="evidence" value="ECO:0007669"/>
    <property type="project" value="TreeGrafter"/>
</dbReference>
<dbReference type="GO" id="GO:0070198">
    <property type="term" value="P:protein localization to chromosome, telomeric region"/>
    <property type="evidence" value="ECO:0007669"/>
    <property type="project" value="TreeGrafter"/>
</dbReference>
<dbReference type="PANTHER" id="PTHR46833">
    <property type="entry name" value="TELOMERIC REPEAT-BINDING FACTOR 2 TERF2"/>
    <property type="match status" value="1"/>
</dbReference>
<evidence type="ECO:0000313" key="2">
    <source>
        <dbReference type="EMBL" id="KAK7913134.1"/>
    </source>
</evidence>
<feature type="compositionally biased region" description="Basic and acidic residues" evidence="1">
    <location>
        <begin position="211"/>
        <end position="221"/>
    </location>
</feature>
<dbReference type="GO" id="GO:0070187">
    <property type="term" value="C:shelterin complex"/>
    <property type="evidence" value="ECO:0007669"/>
    <property type="project" value="TreeGrafter"/>
</dbReference>
<gene>
    <name evidence="2" type="ORF">WMY93_013345</name>
</gene>
<dbReference type="GO" id="GO:1905839">
    <property type="term" value="P:negative regulation of telomeric D-loop disassembly"/>
    <property type="evidence" value="ECO:0007669"/>
    <property type="project" value="TreeGrafter"/>
</dbReference>
<dbReference type="GO" id="GO:0098505">
    <property type="term" value="F:G-rich strand telomeric DNA binding"/>
    <property type="evidence" value="ECO:0007669"/>
    <property type="project" value="TreeGrafter"/>
</dbReference>